<proteinExistence type="predicted"/>
<dbReference type="PATRIC" id="fig|1300222.3.peg.4751"/>
<evidence type="ECO:0000313" key="3">
    <source>
        <dbReference type="EMBL" id="EMT50393.1"/>
    </source>
</evidence>
<reference evidence="3 4" key="1">
    <citation type="submission" date="2013-03" db="EMBL/GenBank/DDBJ databases">
        <title>Assembly of a new bacterial strain Brevibacillus borstelensis AK1.</title>
        <authorList>
            <person name="Rajan I."/>
            <person name="PoliReddy D."/>
            <person name="Sugumar T."/>
            <person name="Rathinam K."/>
            <person name="Alqarawi S."/>
            <person name="Khalil A.B."/>
            <person name="Sivakumar N."/>
        </authorList>
    </citation>
    <scope>NUCLEOTIDE SEQUENCE [LARGE SCALE GENOMIC DNA]</scope>
    <source>
        <strain evidence="3 4">AK1</strain>
    </source>
</reference>
<dbReference type="EMBL" id="APBN01000016">
    <property type="protein sequence ID" value="EMT50393.1"/>
    <property type="molecule type" value="Genomic_DNA"/>
</dbReference>
<name>M8DAJ1_9BACL</name>
<sequence>MEEEEIIVKTKSYAFVALLASLAVAAPLQVSANQPLPAAGKTVQVQVVPALMEQADKALEQAKKMLPYLDQYPYKVVEPGEGGQVVVVLQQSKETPFPRISLYVDGSTGEWKGFHRMNGGTTPPSTYSLDKAIEKATAFMKKWYGEGMGDYQYNPSLTASADSIVFSRGVNGIPLQNDSVMIDVDSSGEIVGKTVMASLALSRDKYVFPKPEGVITKDQAEKELAQYLRLQYETKEGSAALRYTFAFSGELDAKTGKDTGENSYHKIIQVQPKGEAPVAKNAAEAAAFLAKRGIQTEGAVASEDIMEKFNRKTIEWTKDEERIATVVIDTKTNSLLSYENTAHVIAGGSKEKKITAEQALQTAIKEIETYLPASEKEVMLLESPRYMKHGNTYRAEFALLHEGIPVREWRYEVNVDAETGKVIKTSLSVRKQVNFPKADQAIDPAEAAAHYVKEFPLTLVYTLGETDQQARLVYKAADVVRGQRVDAVTGKVLSWKE</sequence>
<comment type="caution">
    <text evidence="3">The sequence shown here is derived from an EMBL/GenBank/DDBJ whole genome shotgun (WGS) entry which is preliminary data.</text>
</comment>
<accession>M8DAJ1</accession>
<organism evidence="3 4">
    <name type="scientific">Brevibacillus borstelensis AK1</name>
    <dbReference type="NCBI Taxonomy" id="1300222"/>
    <lineage>
        <taxon>Bacteria</taxon>
        <taxon>Bacillati</taxon>
        <taxon>Bacillota</taxon>
        <taxon>Bacilli</taxon>
        <taxon>Bacillales</taxon>
        <taxon>Paenibacillaceae</taxon>
        <taxon>Brevibacillus</taxon>
    </lineage>
</organism>
<keyword evidence="1" id="KW-0732">Signal</keyword>
<evidence type="ECO:0000256" key="1">
    <source>
        <dbReference type="SAM" id="SignalP"/>
    </source>
</evidence>
<feature type="signal peptide" evidence="1">
    <location>
        <begin position="1"/>
        <end position="32"/>
    </location>
</feature>
<feature type="domain" description="YcdB/YcdC repeated" evidence="2">
    <location>
        <begin position="303"/>
        <end position="424"/>
    </location>
</feature>
<dbReference type="STRING" id="1300222.I532_22607"/>
<feature type="domain" description="YcdB/YcdC repeated" evidence="2">
    <location>
        <begin position="100"/>
        <end position="191"/>
    </location>
</feature>
<gene>
    <name evidence="3" type="ORF">I532_22607</name>
</gene>
<protein>
    <recommendedName>
        <fullName evidence="2">YcdB/YcdC repeated domain-containing protein</fullName>
    </recommendedName>
</protein>
<dbReference type="Proteomes" id="UP000012081">
    <property type="component" value="Unassembled WGS sequence"/>
</dbReference>
<dbReference type="Pfam" id="PF16244">
    <property type="entry name" value="DUF4901"/>
    <property type="match status" value="2"/>
</dbReference>
<dbReference type="InterPro" id="IPR032599">
    <property type="entry name" value="YcdB/YcdC_rep_domain"/>
</dbReference>
<feature type="chain" id="PRO_5004095239" description="YcdB/YcdC repeated domain-containing protein" evidence="1">
    <location>
        <begin position="33"/>
        <end position="497"/>
    </location>
</feature>
<evidence type="ECO:0000313" key="4">
    <source>
        <dbReference type="Proteomes" id="UP000012081"/>
    </source>
</evidence>
<evidence type="ECO:0000259" key="2">
    <source>
        <dbReference type="Pfam" id="PF16244"/>
    </source>
</evidence>
<keyword evidence="4" id="KW-1185">Reference proteome</keyword>
<dbReference type="AlphaFoldDB" id="M8DAJ1"/>